<dbReference type="AlphaFoldDB" id="A0A0F8WT77"/>
<gene>
    <name evidence="4" type="ORF">LCGC14_3029790</name>
</gene>
<dbReference type="SMART" id="SM00883">
    <property type="entry name" value="Cpn10"/>
    <property type="match status" value="1"/>
</dbReference>
<evidence type="ECO:0000256" key="2">
    <source>
        <dbReference type="ARBA" id="ARBA00023186"/>
    </source>
</evidence>
<dbReference type="GO" id="GO:0051082">
    <property type="term" value="F:unfolded protein binding"/>
    <property type="evidence" value="ECO:0007669"/>
    <property type="project" value="TreeGrafter"/>
</dbReference>
<dbReference type="GO" id="GO:0046872">
    <property type="term" value="F:metal ion binding"/>
    <property type="evidence" value="ECO:0007669"/>
    <property type="project" value="TreeGrafter"/>
</dbReference>
<dbReference type="Pfam" id="PF00166">
    <property type="entry name" value="Cpn10"/>
    <property type="match status" value="1"/>
</dbReference>
<dbReference type="FunFam" id="2.30.33.40:FF:000001">
    <property type="entry name" value="10 kDa chaperonin"/>
    <property type="match status" value="1"/>
</dbReference>
<dbReference type="GO" id="GO:0005524">
    <property type="term" value="F:ATP binding"/>
    <property type="evidence" value="ECO:0007669"/>
    <property type="project" value="InterPro"/>
</dbReference>
<protein>
    <recommendedName>
        <fullName evidence="5">10 kDa chaperonin</fullName>
    </recommendedName>
</protein>
<reference evidence="4" key="1">
    <citation type="journal article" date="2015" name="Nature">
        <title>Complex archaea that bridge the gap between prokaryotes and eukaryotes.</title>
        <authorList>
            <person name="Spang A."/>
            <person name="Saw J.H."/>
            <person name="Jorgensen S.L."/>
            <person name="Zaremba-Niedzwiedzka K."/>
            <person name="Martijn J."/>
            <person name="Lind A.E."/>
            <person name="van Eijk R."/>
            <person name="Schleper C."/>
            <person name="Guy L."/>
            <person name="Ettema T.J."/>
        </authorList>
    </citation>
    <scope>NUCLEOTIDE SEQUENCE</scope>
</reference>
<dbReference type="EMBL" id="LAZR01063234">
    <property type="protein sequence ID" value="KKK59898.1"/>
    <property type="molecule type" value="Genomic_DNA"/>
</dbReference>
<accession>A0A0F8WT77</accession>
<dbReference type="PRINTS" id="PR00297">
    <property type="entry name" value="CHAPERONIN10"/>
</dbReference>
<organism evidence="4">
    <name type="scientific">marine sediment metagenome</name>
    <dbReference type="NCBI Taxonomy" id="412755"/>
    <lineage>
        <taxon>unclassified sequences</taxon>
        <taxon>metagenomes</taxon>
        <taxon>ecological metagenomes</taxon>
    </lineage>
</organism>
<sequence length="96" mass="10443">MKIEPLDDYVALKPLEADDVTPGGIVIPDQAKEQPQRGKVLSIGPGRLLDSGERASPQVREGDEVIFARYGGVDIQIDGDEVKLVRESELLAKMSL</sequence>
<dbReference type="InterPro" id="IPR037124">
    <property type="entry name" value="Chaperonin_GroES_sf"/>
</dbReference>
<name>A0A0F8WT77_9ZZZZ</name>
<dbReference type="SUPFAM" id="SSF50129">
    <property type="entry name" value="GroES-like"/>
    <property type="match status" value="1"/>
</dbReference>
<dbReference type="InterPro" id="IPR011032">
    <property type="entry name" value="GroES-like_sf"/>
</dbReference>
<proteinExistence type="inferred from homology"/>
<dbReference type="PANTHER" id="PTHR10772:SF58">
    <property type="entry name" value="CO-CHAPERONIN GROES"/>
    <property type="match status" value="1"/>
</dbReference>
<dbReference type="CDD" id="cd00320">
    <property type="entry name" value="cpn10"/>
    <property type="match status" value="1"/>
</dbReference>
<dbReference type="PANTHER" id="PTHR10772">
    <property type="entry name" value="10 KDA HEAT SHOCK PROTEIN"/>
    <property type="match status" value="1"/>
</dbReference>
<keyword evidence="2" id="KW-0143">Chaperone</keyword>
<dbReference type="HAMAP" id="MF_00580">
    <property type="entry name" value="CH10"/>
    <property type="match status" value="1"/>
</dbReference>
<feature type="non-terminal residue" evidence="4">
    <location>
        <position position="1"/>
    </location>
</feature>
<feature type="region of interest" description="Disordered" evidence="3">
    <location>
        <begin position="32"/>
        <end position="55"/>
    </location>
</feature>
<evidence type="ECO:0000256" key="3">
    <source>
        <dbReference type="SAM" id="MobiDB-lite"/>
    </source>
</evidence>
<dbReference type="GO" id="GO:0044183">
    <property type="term" value="F:protein folding chaperone"/>
    <property type="evidence" value="ECO:0007669"/>
    <property type="project" value="InterPro"/>
</dbReference>
<evidence type="ECO:0008006" key="5">
    <source>
        <dbReference type="Google" id="ProtNLM"/>
    </source>
</evidence>
<evidence type="ECO:0000256" key="1">
    <source>
        <dbReference type="ARBA" id="ARBA00006975"/>
    </source>
</evidence>
<dbReference type="Gene3D" id="2.30.33.40">
    <property type="entry name" value="GroES chaperonin"/>
    <property type="match status" value="1"/>
</dbReference>
<dbReference type="GO" id="GO:0051087">
    <property type="term" value="F:protein-folding chaperone binding"/>
    <property type="evidence" value="ECO:0007669"/>
    <property type="project" value="TreeGrafter"/>
</dbReference>
<comment type="similarity">
    <text evidence="1">Belongs to the GroES chaperonin family.</text>
</comment>
<comment type="caution">
    <text evidence="4">The sequence shown here is derived from an EMBL/GenBank/DDBJ whole genome shotgun (WGS) entry which is preliminary data.</text>
</comment>
<evidence type="ECO:0000313" key="4">
    <source>
        <dbReference type="EMBL" id="KKK59898.1"/>
    </source>
</evidence>
<dbReference type="InterPro" id="IPR020818">
    <property type="entry name" value="Chaperonin_GroES"/>
</dbReference>